<dbReference type="Proteomes" id="UP000321612">
    <property type="component" value="Unassembled WGS sequence"/>
</dbReference>
<dbReference type="InterPro" id="IPR005288">
    <property type="entry name" value="NadB"/>
</dbReference>
<evidence type="ECO:0000256" key="3">
    <source>
        <dbReference type="ARBA" id="ARBA00008562"/>
    </source>
</evidence>
<proteinExistence type="inferred from homology"/>
<dbReference type="Pfam" id="PF02910">
    <property type="entry name" value="Succ_DH_flav_C"/>
    <property type="match status" value="1"/>
</dbReference>
<dbReference type="SUPFAM" id="SSF51905">
    <property type="entry name" value="FAD/NAD(P)-binding domain"/>
    <property type="match status" value="1"/>
</dbReference>
<sequence length="545" mass="60985">MIHQSDFLIIGGGVAGMTYALKVANSGKGKVVIVCKTTLDETNTSKAQGGIASVTNLKVDNFEKHIEDTMVAGDYISDIKAVEHVVRNAPAAIKDLVEWGVQLDKRTDGNYDLHREGGHSEFRILHHADDTGFEIQRGLMEAVRKNKNITVLENHYAVEIITQHHLGIEVTRRTPDIECYGAYILNPATQKIDTFLSRVTLMATGGTGAVYATTSNPNIATGDGIAMVYRAKGTVEGMEFVQFHPTVLYNPVETRPAFLITEAMRGYGGVLRLPNGEEFMQKYDKRLSLAPRDIVARAIDREMKIHGLDHVCLDVTHKDAEETKHHFPHIYAKCLSIGIDMTKDYIPVCPSAHYMCGGIKVDLHGESSIHRLYAVGECSCTGLHGGNRLASNSLIEAVVYAKSAAEYSLRHIDEYNFNTSVPEWDDNGTMTNEERVLITQSVREVGEIMSNYVGIVRSNLRLKRAWDRLDLLYEETERLFKQVKATKDICELRNMINVGYLITRQAIERKESRGLHYNIDYPFHAEQITDVEKSSIGNISIKNKK</sequence>
<dbReference type="InterPro" id="IPR027477">
    <property type="entry name" value="Succ_DH/fumarate_Rdtase_cat_sf"/>
</dbReference>
<dbReference type="InterPro" id="IPR015939">
    <property type="entry name" value="Fum_Rdtase/Succ_DH_flav-like_C"/>
</dbReference>
<dbReference type="GO" id="GO:0005737">
    <property type="term" value="C:cytoplasm"/>
    <property type="evidence" value="ECO:0007669"/>
    <property type="project" value="UniProtKB-SubCell"/>
</dbReference>
<dbReference type="AlphaFoldDB" id="A0A5C8GDU7"/>
<comment type="caution">
    <text evidence="14">The sequence shown here is derived from an EMBL/GenBank/DDBJ whole genome shotgun (WGS) entry which is preliminary data.</text>
</comment>
<accession>A0A5C8GDU7</accession>
<evidence type="ECO:0000256" key="7">
    <source>
        <dbReference type="ARBA" id="ARBA00022827"/>
    </source>
</evidence>
<name>A0A5C8GDU7_9BACT</name>
<evidence type="ECO:0000256" key="6">
    <source>
        <dbReference type="ARBA" id="ARBA00022642"/>
    </source>
</evidence>
<dbReference type="FunFam" id="3.90.700.10:FF:000002">
    <property type="entry name" value="L-aspartate oxidase"/>
    <property type="match status" value="1"/>
</dbReference>
<dbReference type="RefSeq" id="WP_130829513.1">
    <property type="nucleotide sequence ID" value="NZ_SDIK01000066.1"/>
</dbReference>
<feature type="domain" description="FAD-dependent oxidoreductase 2 FAD-binding" evidence="12">
    <location>
        <begin position="6"/>
        <end position="394"/>
    </location>
</feature>
<dbReference type="OrthoDB" id="9806724at2"/>
<dbReference type="InterPro" id="IPR003953">
    <property type="entry name" value="FAD-dep_OxRdtase_2_FAD-bd"/>
</dbReference>
<dbReference type="GO" id="GO:0008734">
    <property type="term" value="F:L-aspartate oxidase activity"/>
    <property type="evidence" value="ECO:0007669"/>
    <property type="project" value="UniProtKB-UniRule"/>
</dbReference>
<dbReference type="Gene3D" id="1.20.58.100">
    <property type="entry name" value="Fumarate reductase/succinate dehydrogenase flavoprotein-like, C-terminal domain"/>
    <property type="match status" value="1"/>
</dbReference>
<evidence type="ECO:0000313" key="15">
    <source>
        <dbReference type="Proteomes" id="UP000321612"/>
    </source>
</evidence>
<dbReference type="EC" id="1.4.3.16" evidence="4 10"/>
<evidence type="ECO:0000313" key="14">
    <source>
        <dbReference type="EMBL" id="TXJ60115.1"/>
    </source>
</evidence>
<feature type="domain" description="Fumarate reductase/succinate dehydrogenase flavoprotein-like C-terminal" evidence="13">
    <location>
        <begin position="443"/>
        <end position="522"/>
    </location>
</feature>
<evidence type="ECO:0000256" key="1">
    <source>
        <dbReference type="ARBA" id="ARBA00001974"/>
    </source>
</evidence>
<dbReference type="UniPathway" id="UPA00253">
    <property type="reaction ID" value="UER00326"/>
</dbReference>
<dbReference type="Gene3D" id="3.90.700.10">
    <property type="entry name" value="Succinate dehydrogenase/fumarate reductase flavoprotein, catalytic domain"/>
    <property type="match status" value="1"/>
</dbReference>
<dbReference type="EMBL" id="SDIK01000066">
    <property type="protein sequence ID" value="TXJ60115.1"/>
    <property type="molecule type" value="Genomic_DNA"/>
</dbReference>
<dbReference type="Gene3D" id="3.50.50.60">
    <property type="entry name" value="FAD/NAD(P)-binding domain"/>
    <property type="match status" value="1"/>
</dbReference>
<dbReference type="SUPFAM" id="SSF56425">
    <property type="entry name" value="Succinate dehydrogenase/fumarate reductase flavoprotein, catalytic domain"/>
    <property type="match status" value="1"/>
</dbReference>
<gene>
    <name evidence="14" type="primary">nadB</name>
    <name evidence="14" type="ORF">ETF27_08785</name>
</gene>
<protein>
    <recommendedName>
        <fullName evidence="4 10">L-aspartate oxidase</fullName>
        <ecNumber evidence="4 10">1.4.3.16</ecNumber>
    </recommendedName>
</protein>
<evidence type="ECO:0000256" key="2">
    <source>
        <dbReference type="ARBA" id="ARBA00004950"/>
    </source>
</evidence>
<comment type="function">
    <text evidence="11">Catalyzes the oxidation of L-aspartate to iminoaspartate.</text>
</comment>
<dbReference type="PANTHER" id="PTHR42716:SF2">
    <property type="entry name" value="L-ASPARTATE OXIDASE, CHLOROPLASTIC"/>
    <property type="match status" value="1"/>
</dbReference>
<dbReference type="NCBIfam" id="TIGR00551">
    <property type="entry name" value="nadB"/>
    <property type="match status" value="1"/>
</dbReference>
<evidence type="ECO:0000259" key="13">
    <source>
        <dbReference type="Pfam" id="PF02910"/>
    </source>
</evidence>
<evidence type="ECO:0000256" key="8">
    <source>
        <dbReference type="ARBA" id="ARBA00023002"/>
    </source>
</evidence>
<evidence type="ECO:0000256" key="10">
    <source>
        <dbReference type="NCBIfam" id="TIGR00551"/>
    </source>
</evidence>
<organism evidence="14 15">
    <name type="scientific">Prevotella brunnea</name>
    <dbReference type="NCBI Taxonomy" id="2508867"/>
    <lineage>
        <taxon>Bacteria</taxon>
        <taxon>Pseudomonadati</taxon>
        <taxon>Bacteroidota</taxon>
        <taxon>Bacteroidia</taxon>
        <taxon>Bacteroidales</taxon>
        <taxon>Prevotellaceae</taxon>
        <taxon>Prevotella</taxon>
    </lineage>
</organism>
<evidence type="ECO:0000259" key="12">
    <source>
        <dbReference type="Pfam" id="PF00890"/>
    </source>
</evidence>
<reference evidence="15" key="1">
    <citation type="submission" date="2019-05" db="EMBL/GenBank/DDBJ databases">
        <title>Prevotella brunnea sp. nov., isolated from a wound of a patient.</title>
        <authorList>
            <person name="Buhl M."/>
        </authorList>
    </citation>
    <scope>NUCLEOTIDE SEQUENCE [LARGE SCALE GENOMIC DNA]</scope>
    <source>
        <strain evidence="15">A2672</strain>
    </source>
</reference>
<keyword evidence="6 11" id="KW-0662">Pyridine nucleotide biosynthesis</keyword>
<keyword evidence="7 11" id="KW-0274">FAD</keyword>
<dbReference type="GO" id="GO:0034628">
    <property type="term" value="P:'de novo' NAD+ biosynthetic process from L-aspartate"/>
    <property type="evidence" value="ECO:0007669"/>
    <property type="project" value="TreeGrafter"/>
</dbReference>
<dbReference type="Pfam" id="PF00890">
    <property type="entry name" value="FAD_binding_2"/>
    <property type="match status" value="1"/>
</dbReference>
<comment type="similarity">
    <text evidence="3 11">Belongs to the FAD-dependent oxidoreductase 2 family. NadB subfamily.</text>
</comment>
<comment type="cofactor">
    <cofactor evidence="1 11">
        <name>FAD</name>
        <dbReference type="ChEBI" id="CHEBI:57692"/>
    </cofactor>
</comment>
<dbReference type="PRINTS" id="PR00411">
    <property type="entry name" value="PNDRDTASEI"/>
</dbReference>
<evidence type="ECO:0000256" key="11">
    <source>
        <dbReference type="RuleBase" id="RU362049"/>
    </source>
</evidence>
<dbReference type="PRINTS" id="PR00368">
    <property type="entry name" value="FADPNR"/>
</dbReference>
<keyword evidence="8 11" id="KW-0560">Oxidoreductase</keyword>
<keyword evidence="15" id="KW-1185">Reference proteome</keyword>
<comment type="subcellular location">
    <subcellularLocation>
        <location evidence="11">Cytoplasm</location>
    </subcellularLocation>
</comment>
<comment type="pathway">
    <text evidence="2 11">Cofactor biosynthesis; NAD(+) biosynthesis; iminoaspartate from L-aspartate (oxidase route): step 1/1.</text>
</comment>
<comment type="catalytic activity">
    <reaction evidence="9">
        <text>L-aspartate + O2 = iminosuccinate + H2O2</text>
        <dbReference type="Rhea" id="RHEA:25876"/>
        <dbReference type="ChEBI" id="CHEBI:15379"/>
        <dbReference type="ChEBI" id="CHEBI:16240"/>
        <dbReference type="ChEBI" id="CHEBI:29991"/>
        <dbReference type="ChEBI" id="CHEBI:77875"/>
        <dbReference type="EC" id="1.4.3.16"/>
    </reaction>
    <physiologicalReaction direction="left-to-right" evidence="9">
        <dbReference type="Rhea" id="RHEA:25877"/>
    </physiologicalReaction>
</comment>
<evidence type="ECO:0000256" key="5">
    <source>
        <dbReference type="ARBA" id="ARBA00022630"/>
    </source>
</evidence>
<dbReference type="InterPro" id="IPR037099">
    <property type="entry name" value="Fum_R/Succ_DH_flav-like_C_sf"/>
</dbReference>
<dbReference type="InterPro" id="IPR036188">
    <property type="entry name" value="FAD/NAD-bd_sf"/>
</dbReference>
<keyword evidence="5 11" id="KW-0285">Flavoprotein</keyword>
<dbReference type="SUPFAM" id="SSF46977">
    <property type="entry name" value="Succinate dehydrogenase/fumarate reductase flavoprotein C-terminal domain"/>
    <property type="match status" value="1"/>
</dbReference>
<evidence type="ECO:0000256" key="4">
    <source>
        <dbReference type="ARBA" id="ARBA00012173"/>
    </source>
</evidence>
<dbReference type="FunFam" id="1.20.58.100:FF:000002">
    <property type="entry name" value="L-aspartate oxidase"/>
    <property type="match status" value="1"/>
</dbReference>
<evidence type="ECO:0000256" key="9">
    <source>
        <dbReference type="ARBA" id="ARBA00048305"/>
    </source>
</evidence>
<dbReference type="PANTHER" id="PTHR42716">
    <property type="entry name" value="L-ASPARTATE OXIDASE"/>
    <property type="match status" value="1"/>
</dbReference>